<evidence type="ECO:0000313" key="3">
    <source>
        <dbReference type="Proteomes" id="UP001530400"/>
    </source>
</evidence>
<dbReference type="EMBL" id="JALLPJ020001413">
    <property type="protein sequence ID" value="KAL3764760.1"/>
    <property type="molecule type" value="Genomic_DNA"/>
</dbReference>
<keyword evidence="3" id="KW-1185">Reference proteome</keyword>
<evidence type="ECO:0000256" key="1">
    <source>
        <dbReference type="SAM" id="MobiDB-lite"/>
    </source>
</evidence>
<feature type="compositionally biased region" description="Polar residues" evidence="1">
    <location>
        <begin position="154"/>
        <end position="164"/>
    </location>
</feature>
<organism evidence="2 3">
    <name type="scientific">Cyclotella atomus</name>
    <dbReference type="NCBI Taxonomy" id="382360"/>
    <lineage>
        <taxon>Eukaryota</taxon>
        <taxon>Sar</taxon>
        <taxon>Stramenopiles</taxon>
        <taxon>Ochrophyta</taxon>
        <taxon>Bacillariophyta</taxon>
        <taxon>Coscinodiscophyceae</taxon>
        <taxon>Thalassiosirophycidae</taxon>
        <taxon>Stephanodiscales</taxon>
        <taxon>Stephanodiscaceae</taxon>
        <taxon>Cyclotella</taxon>
    </lineage>
</organism>
<dbReference type="Proteomes" id="UP001530400">
    <property type="component" value="Unassembled WGS sequence"/>
</dbReference>
<sequence length="287" mass="31424">MLQRAKAYFLLKTMNAPGCKIQSTPRLAKLLLSSLVIVFSTHADAFISPSRLTTQTCKTLLQNKYATNEYSDFDSHDSVDEELEAQQLTREFYEEVRLRKSRSYSSIDEVDSNEMYEVKNQLTATDDDSPLFAFLSFLKPSPPPSSSAGLFSGRGQTAHSSGRSQRAEVQLLESTHNNKNGARIIGWDGIIIDSKPDQLERILKAAAGTLVVLSVAYLAMELTGGLTIVFPWEEAVAAGIAKEGISSVLIVLSDGVEHVGSLVFEESSAFVGSMGPLVHSIEELMLR</sequence>
<reference evidence="2 3" key="1">
    <citation type="submission" date="2024-10" db="EMBL/GenBank/DDBJ databases">
        <title>Updated reference genomes for cyclostephanoid diatoms.</title>
        <authorList>
            <person name="Roberts W.R."/>
            <person name="Alverson A.J."/>
        </authorList>
    </citation>
    <scope>NUCLEOTIDE SEQUENCE [LARGE SCALE GENOMIC DNA]</scope>
    <source>
        <strain evidence="2 3">AJA010-31</strain>
    </source>
</reference>
<accession>A0ABD3MWA6</accession>
<evidence type="ECO:0000313" key="2">
    <source>
        <dbReference type="EMBL" id="KAL3764760.1"/>
    </source>
</evidence>
<comment type="caution">
    <text evidence="2">The sequence shown here is derived from an EMBL/GenBank/DDBJ whole genome shotgun (WGS) entry which is preliminary data.</text>
</comment>
<feature type="region of interest" description="Disordered" evidence="1">
    <location>
        <begin position="145"/>
        <end position="166"/>
    </location>
</feature>
<gene>
    <name evidence="2" type="ORF">ACHAWO_009575</name>
</gene>
<protein>
    <submittedName>
        <fullName evidence="2">Uncharacterized protein</fullName>
    </submittedName>
</protein>
<name>A0ABD3MWA6_9STRA</name>
<proteinExistence type="predicted"/>
<dbReference type="AlphaFoldDB" id="A0ABD3MWA6"/>